<keyword evidence="1" id="KW-0732">Signal</keyword>
<dbReference type="AlphaFoldDB" id="A0A6G6J677"/>
<sequence>MAKLHRLILMAALLTLGACSSLFGTRDPLRIDLVGLEPATGQGMEARFTVKLRVQNPNDQAIDYDGIALDLSVNGQPLASGVSDASGQVPRFGETVISVPVSISAFSALRQAWGLSGGPPRQGMPYEISGKLAGGVFGTVRFNDKGVLNWPEPVARP</sequence>
<dbReference type="Proteomes" id="UP000501063">
    <property type="component" value="Chromosome"/>
</dbReference>
<evidence type="ECO:0000256" key="1">
    <source>
        <dbReference type="SAM" id="SignalP"/>
    </source>
</evidence>
<gene>
    <name evidence="3" type="ORF">G5B91_32385</name>
</gene>
<dbReference type="InterPro" id="IPR013990">
    <property type="entry name" value="WHy-dom"/>
</dbReference>
<organism evidence="3 4">
    <name type="scientific">Pseudomonas nitroreducens</name>
    <dbReference type="NCBI Taxonomy" id="46680"/>
    <lineage>
        <taxon>Bacteria</taxon>
        <taxon>Pseudomonadati</taxon>
        <taxon>Pseudomonadota</taxon>
        <taxon>Gammaproteobacteria</taxon>
        <taxon>Pseudomonadales</taxon>
        <taxon>Pseudomonadaceae</taxon>
        <taxon>Pseudomonas</taxon>
    </lineage>
</organism>
<dbReference type="EMBL" id="CP049140">
    <property type="protein sequence ID" value="QIE90703.1"/>
    <property type="molecule type" value="Genomic_DNA"/>
</dbReference>
<evidence type="ECO:0000259" key="2">
    <source>
        <dbReference type="SMART" id="SM00769"/>
    </source>
</evidence>
<evidence type="ECO:0000313" key="4">
    <source>
        <dbReference type="Proteomes" id="UP000501063"/>
    </source>
</evidence>
<accession>A0A6G6J677</accession>
<dbReference type="GO" id="GO:0009269">
    <property type="term" value="P:response to desiccation"/>
    <property type="evidence" value="ECO:0007669"/>
    <property type="project" value="InterPro"/>
</dbReference>
<name>A0A6G6J677_PSENT</name>
<feature type="chain" id="PRO_5026035523" evidence="1">
    <location>
        <begin position="25"/>
        <end position="157"/>
    </location>
</feature>
<proteinExistence type="predicted"/>
<dbReference type="SMART" id="SM00769">
    <property type="entry name" value="WHy"/>
    <property type="match status" value="1"/>
</dbReference>
<dbReference type="InterPro" id="IPR004864">
    <property type="entry name" value="LEA_2"/>
</dbReference>
<dbReference type="Gene3D" id="2.60.40.1820">
    <property type="match status" value="1"/>
</dbReference>
<dbReference type="Pfam" id="PF03168">
    <property type="entry name" value="LEA_2"/>
    <property type="match status" value="1"/>
</dbReference>
<dbReference type="SUPFAM" id="SSF117070">
    <property type="entry name" value="LEA14-like"/>
    <property type="match status" value="1"/>
</dbReference>
<protein>
    <submittedName>
        <fullName evidence="3">Water stress/hypersensitive response domain-containing protein</fullName>
    </submittedName>
</protein>
<feature type="domain" description="Water stress and hypersensitive response" evidence="2">
    <location>
        <begin position="31"/>
        <end position="151"/>
    </location>
</feature>
<feature type="signal peptide" evidence="1">
    <location>
        <begin position="1"/>
        <end position="24"/>
    </location>
</feature>
<reference evidence="3 4" key="1">
    <citation type="submission" date="2020-02" db="EMBL/GenBank/DDBJ databases">
        <title>Integrative conjugative elements (ICEs) and plasmids drive adaptation of Pseudomonas nitroreducens strain HBP1 to wastewater environment.</title>
        <authorList>
            <person name="Sentchilo V."/>
            <person name="Carraro N."/>
            <person name="Bertelli C."/>
            <person name="van der Meer J.R."/>
        </authorList>
    </citation>
    <scope>NUCLEOTIDE SEQUENCE [LARGE SCALE GENOMIC DNA]</scope>
    <source>
        <strain evidence="3 4">HBP1</strain>
    </source>
</reference>
<dbReference type="KEGG" id="pnt:G5B91_32385"/>
<dbReference type="RefSeq" id="WP_024764982.1">
    <property type="nucleotide sequence ID" value="NZ_CP049140.1"/>
</dbReference>
<dbReference type="PROSITE" id="PS51257">
    <property type="entry name" value="PROKAR_LIPOPROTEIN"/>
    <property type="match status" value="1"/>
</dbReference>
<evidence type="ECO:0000313" key="3">
    <source>
        <dbReference type="EMBL" id="QIE90703.1"/>
    </source>
</evidence>